<dbReference type="Proteomes" id="UP000033710">
    <property type="component" value="Unassembled WGS sequence"/>
</dbReference>
<dbReference type="Gene3D" id="3.90.1200.10">
    <property type="match status" value="1"/>
</dbReference>
<dbReference type="Gene3D" id="3.30.200.20">
    <property type="entry name" value="Phosphorylase Kinase, domain 1"/>
    <property type="match status" value="1"/>
</dbReference>
<comment type="caution">
    <text evidence="2">The sequence shown here is derived from an EMBL/GenBank/DDBJ whole genome shotgun (WGS) entry which is preliminary data.</text>
</comment>
<evidence type="ECO:0000313" key="2">
    <source>
        <dbReference type="EMBL" id="KJR87821.1"/>
    </source>
</evidence>
<name>A0A0F2MI16_SPOSC</name>
<dbReference type="InterPro" id="IPR011009">
    <property type="entry name" value="Kinase-like_dom_sf"/>
</dbReference>
<dbReference type="SUPFAM" id="SSF56112">
    <property type="entry name" value="Protein kinase-like (PK-like)"/>
    <property type="match status" value="1"/>
</dbReference>
<dbReference type="GeneID" id="27669392"/>
<reference evidence="2 3" key="1">
    <citation type="journal article" date="2014" name="BMC Genomics">
        <title>Comparative genomics of the major fungal agents of human and animal Sporotrichosis: Sporothrix schenckii and Sporothrix brasiliensis.</title>
        <authorList>
            <person name="Teixeira M.M."/>
            <person name="de Almeida L.G."/>
            <person name="Kubitschek-Barreira P."/>
            <person name="Alves F.L."/>
            <person name="Kioshima E.S."/>
            <person name="Abadio A.K."/>
            <person name="Fernandes L."/>
            <person name="Derengowski L.S."/>
            <person name="Ferreira K.S."/>
            <person name="Souza R.C."/>
            <person name="Ruiz J.C."/>
            <person name="de Andrade N.C."/>
            <person name="Paes H.C."/>
            <person name="Nicola A.M."/>
            <person name="Albuquerque P."/>
            <person name="Gerber A.L."/>
            <person name="Martins V.P."/>
            <person name="Peconick L.D."/>
            <person name="Neto A.V."/>
            <person name="Chaucanez C.B."/>
            <person name="Silva P.A."/>
            <person name="Cunha O.L."/>
            <person name="de Oliveira F.F."/>
            <person name="dos Santos T.C."/>
            <person name="Barros A.L."/>
            <person name="Soares M.A."/>
            <person name="de Oliveira L.M."/>
            <person name="Marini M.M."/>
            <person name="Villalobos-Duno H."/>
            <person name="Cunha M.M."/>
            <person name="de Hoog S."/>
            <person name="da Silveira J.F."/>
            <person name="Henrissat B."/>
            <person name="Nino-Vega G.A."/>
            <person name="Cisalpino P.S."/>
            <person name="Mora-Montes H.M."/>
            <person name="Almeida S.R."/>
            <person name="Stajich J.E."/>
            <person name="Lopes-Bezerra L.M."/>
            <person name="Vasconcelos A.T."/>
            <person name="Felipe M.S."/>
        </authorList>
    </citation>
    <scope>NUCLEOTIDE SEQUENCE [LARGE SCALE GENOMIC DNA]</scope>
    <source>
        <strain evidence="2 3">1099-18</strain>
    </source>
</reference>
<dbReference type="OrthoDB" id="5412996at2759"/>
<feature type="domain" description="Aminoglycoside phosphotransferase" evidence="1">
    <location>
        <begin position="72"/>
        <end position="353"/>
    </location>
</feature>
<dbReference type="VEuPathDB" id="FungiDB:SPSK_07453"/>
<accession>A0A0F2MI16</accession>
<dbReference type="Pfam" id="PF01636">
    <property type="entry name" value="APH"/>
    <property type="match status" value="1"/>
</dbReference>
<evidence type="ECO:0000313" key="3">
    <source>
        <dbReference type="Proteomes" id="UP000033710"/>
    </source>
</evidence>
<dbReference type="RefSeq" id="XP_016590497.1">
    <property type="nucleotide sequence ID" value="XM_016734115.1"/>
</dbReference>
<dbReference type="EMBL" id="AXCR01000004">
    <property type="protein sequence ID" value="KJR87821.1"/>
    <property type="molecule type" value="Genomic_DNA"/>
</dbReference>
<dbReference type="KEGG" id="ssck:SPSK_07453"/>
<protein>
    <recommendedName>
        <fullName evidence="1">Aminoglycoside phosphotransferase domain-containing protein</fullName>
    </recommendedName>
</protein>
<dbReference type="PANTHER" id="PTHR21310">
    <property type="entry name" value="AMINOGLYCOSIDE PHOSPHOTRANSFERASE-RELATED-RELATED"/>
    <property type="match status" value="1"/>
</dbReference>
<evidence type="ECO:0000259" key="1">
    <source>
        <dbReference type="Pfam" id="PF01636"/>
    </source>
</evidence>
<reference evidence="2 3" key="2">
    <citation type="journal article" date="2015" name="Eukaryot. Cell">
        <title>Asexual propagation of a virulent clone complex in a human and feline outbreak of sporotrichosis.</title>
        <authorList>
            <person name="Teixeira Mde M."/>
            <person name="Rodrigues A.M."/>
            <person name="Tsui C.K."/>
            <person name="de Almeida L.G."/>
            <person name="Van Diepeningen A.D."/>
            <person name="van den Ende B.G."/>
            <person name="Fernandes G.F."/>
            <person name="Kano R."/>
            <person name="Hamelin R.C."/>
            <person name="Lopes-Bezerra L.M."/>
            <person name="Vasconcelos A.T."/>
            <person name="de Hoog S."/>
            <person name="de Camargo Z.P."/>
            <person name="Felipe M.S."/>
        </authorList>
    </citation>
    <scope>NUCLEOTIDE SEQUENCE [LARGE SCALE GENOMIC DNA]</scope>
    <source>
        <strain evidence="2 3">1099-18</strain>
    </source>
</reference>
<dbReference type="InterPro" id="IPR002575">
    <property type="entry name" value="Aminoglycoside_PTrfase"/>
</dbReference>
<dbReference type="AlphaFoldDB" id="A0A0F2MI16"/>
<proteinExistence type="predicted"/>
<sequence>MPNLEGVQYAVTFDELFNEDNDKEYMAWLDALLEPASIEFLKRFVASKLGGDRGSVHYVDMARGSFNVVLQFRIDDDRAPARLALRIPQRGFTAEAVTAERLENEVHWMQYIEEQSTVPVPHIYSWAASGDAVDPRIGPYMLMDYVEGQSLHSCLATWEASDNETDAVEKRTAVFEQLADILLQLRSHHVDKIGSITRVDGGGWAVTRRPLTIDMHIQLVTMPGFSTDDWPTSPLLHAKNYVSLATALRNHQMLCLRNINIPGAWNKDGFYDFQEGDAIDMQRALKTARGRVLARRAMGLPATAAHLVDGDGNDGGEHDKKPFVLFHPDLNASNILVDLDTARITALIDFEYTNAVPAALADDPPVWLSHINFVHCLTFGFFAEWQARYKYRLDAFLAVLERVEQKQKQQQQQQSPLPVSERPPLSAKMRASWEKKTYLINHALQRAELADTIYHGQPALFPAVVEAIDGTDDWTQEVYMYEEYTRWQIDLYEADRKARLRKKQPAGT</sequence>
<gene>
    <name evidence="2" type="ORF">SPSK_07453</name>
</gene>
<organism evidence="2 3">
    <name type="scientific">Sporothrix schenckii 1099-18</name>
    <dbReference type="NCBI Taxonomy" id="1397361"/>
    <lineage>
        <taxon>Eukaryota</taxon>
        <taxon>Fungi</taxon>
        <taxon>Dikarya</taxon>
        <taxon>Ascomycota</taxon>
        <taxon>Pezizomycotina</taxon>
        <taxon>Sordariomycetes</taxon>
        <taxon>Sordariomycetidae</taxon>
        <taxon>Ophiostomatales</taxon>
        <taxon>Ophiostomataceae</taxon>
        <taxon>Sporothrix</taxon>
    </lineage>
</organism>
<dbReference type="PANTHER" id="PTHR21310:SF15">
    <property type="entry name" value="AMINOGLYCOSIDE PHOSPHOTRANSFERASE DOMAIN-CONTAINING PROTEIN"/>
    <property type="match status" value="1"/>
</dbReference>
<dbReference type="InterPro" id="IPR051678">
    <property type="entry name" value="AGP_Transferase"/>
</dbReference>